<sequence length="125" mass="14103">MLLVHSVNFLRKTERTLFRGRNENKNRKSSTKMASKISLKAAKGQECKEACGGGPRWSVAKWFHPGKNVGLGKDHTLFFKIDGIIKFEKFGPDKKKVVLSAFDSDASLDVLDHPVLNLIYYHVVD</sequence>
<name>A0A8S0TQS6_OLEEU</name>
<dbReference type="InterPro" id="IPR001684">
    <property type="entry name" value="Ribosomal_bL27"/>
</dbReference>
<dbReference type="GO" id="GO:0005840">
    <property type="term" value="C:ribosome"/>
    <property type="evidence" value="ECO:0007669"/>
    <property type="project" value="InterPro"/>
</dbReference>
<gene>
    <name evidence="1" type="ORF">OLEA9_A046298</name>
</gene>
<dbReference type="OrthoDB" id="1867012at2759"/>
<accession>A0A8S0TQS6</accession>
<dbReference type="PRINTS" id="PR00063">
    <property type="entry name" value="RIBOSOMALL27"/>
</dbReference>
<keyword evidence="2" id="KW-1185">Reference proteome</keyword>
<comment type="caution">
    <text evidence="1">The sequence shown here is derived from an EMBL/GenBank/DDBJ whole genome shotgun (WGS) entry which is preliminary data.</text>
</comment>
<protein>
    <submittedName>
        <fullName evidence="1">50S ribosomal L27, chloroplastic</fullName>
    </submittedName>
</protein>
<proteinExistence type="predicted"/>
<dbReference type="Gramene" id="OE9A046298T1">
    <property type="protein sequence ID" value="OE9A046298C1"/>
    <property type="gene ID" value="OE9A046298"/>
</dbReference>
<dbReference type="Gene3D" id="2.40.50.100">
    <property type="match status" value="1"/>
</dbReference>
<dbReference type="AlphaFoldDB" id="A0A8S0TQS6"/>
<organism evidence="1 2">
    <name type="scientific">Olea europaea subsp. europaea</name>
    <dbReference type="NCBI Taxonomy" id="158383"/>
    <lineage>
        <taxon>Eukaryota</taxon>
        <taxon>Viridiplantae</taxon>
        <taxon>Streptophyta</taxon>
        <taxon>Embryophyta</taxon>
        <taxon>Tracheophyta</taxon>
        <taxon>Spermatophyta</taxon>
        <taxon>Magnoliopsida</taxon>
        <taxon>eudicotyledons</taxon>
        <taxon>Gunneridae</taxon>
        <taxon>Pentapetalae</taxon>
        <taxon>asterids</taxon>
        <taxon>lamiids</taxon>
        <taxon>Lamiales</taxon>
        <taxon>Oleaceae</taxon>
        <taxon>Oleeae</taxon>
        <taxon>Olea</taxon>
    </lineage>
</organism>
<dbReference type="Proteomes" id="UP000594638">
    <property type="component" value="Unassembled WGS sequence"/>
</dbReference>
<dbReference type="SUPFAM" id="SSF110324">
    <property type="entry name" value="Ribosomal L27 protein-like"/>
    <property type="match status" value="1"/>
</dbReference>
<dbReference type="Pfam" id="PF01016">
    <property type="entry name" value="Ribosomal_L27"/>
    <property type="match status" value="1"/>
</dbReference>
<evidence type="ECO:0000313" key="2">
    <source>
        <dbReference type="Proteomes" id="UP000594638"/>
    </source>
</evidence>
<reference evidence="1 2" key="1">
    <citation type="submission" date="2019-12" db="EMBL/GenBank/DDBJ databases">
        <authorList>
            <person name="Alioto T."/>
            <person name="Alioto T."/>
            <person name="Gomez Garrido J."/>
        </authorList>
    </citation>
    <scope>NUCLEOTIDE SEQUENCE [LARGE SCALE GENOMIC DNA]</scope>
</reference>
<dbReference type="GO" id="GO:0006412">
    <property type="term" value="P:translation"/>
    <property type="evidence" value="ECO:0007669"/>
    <property type="project" value="InterPro"/>
</dbReference>
<dbReference type="EMBL" id="CACTIH010007276">
    <property type="protein sequence ID" value="CAA3007471.1"/>
    <property type="molecule type" value="Genomic_DNA"/>
</dbReference>
<dbReference type="GO" id="GO:0003735">
    <property type="term" value="F:structural constituent of ribosome"/>
    <property type="evidence" value="ECO:0007669"/>
    <property type="project" value="InterPro"/>
</dbReference>
<evidence type="ECO:0000313" key="1">
    <source>
        <dbReference type="EMBL" id="CAA3007471.1"/>
    </source>
</evidence>